<evidence type="ECO:0000256" key="3">
    <source>
        <dbReference type="ARBA" id="ARBA00022723"/>
    </source>
</evidence>
<comment type="caution">
    <text evidence="8">The sequence shown here is derived from an EMBL/GenBank/DDBJ whole genome shotgun (WGS) entry which is preliminary data.</text>
</comment>
<evidence type="ECO:0000256" key="4">
    <source>
        <dbReference type="ARBA" id="ARBA00023002"/>
    </source>
</evidence>
<evidence type="ECO:0000259" key="7">
    <source>
        <dbReference type="PROSITE" id="PS50255"/>
    </source>
</evidence>
<protein>
    <submittedName>
        <fullName evidence="8">Fumarate reductase (FRDS) (FAD-dependent oxidoreductase) (NADH-dependent fumarate reductase)</fullName>
    </submittedName>
</protein>
<dbReference type="Pfam" id="PF00173">
    <property type="entry name" value="Cyt-b5"/>
    <property type="match status" value="1"/>
</dbReference>
<accession>A0ABP0RN22</accession>
<keyword evidence="5" id="KW-0408">Iron</keyword>
<evidence type="ECO:0000313" key="9">
    <source>
        <dbReference type="Proteomes" id="UP001642464"/>
    </source>
</evidence>
<dbReference type="SUPFAM" id="SSF51905">
    <property type="entry name" value="FAD/NAD(P)-binding domain"/>
    <property type="match status" value="1"/>
</dbReference>
<keyword evidence="3" id="KW-0479">Metal-binding</keyword>
<dbReference type="PROSITE" id="PS00191">
    <property type="entry name" value="CYTOCHROME_B5_1"/>
    <property type="match status" value="1"/>
</dbReference>
<dbReference type="Gene3D" id="3.10.120.10">
    <property type="entry name" value="Cytochrome b5-like heme/steroid binding domain"/>
    <property type="match status" value="1"/>
</dbReference>
<keyword evidence="4" id="KW-0560">Oxidoreductase</keyword>
<dbReference type="InterPro" id="IPR036400">
    <property type="entry name" value="Cyt_B5-like_heme/steroid_sf"/>
</dbReference>
<evidence type="ECO:0000256" key="5">
    <source>
        <dbReference type="ARBA" id="ARBA00023004"/>
    </source>
</evidence>
<dbReference type="PANTHER" id="PTHR43400">
    <property type="entry name" value="FUMARATE REDUCTASE"/>
    <property type="match status" value="1"/>
</dbReference>
<feature type="region of interest" description="Disordered" evidence="6">
    <location>
        <begin position="528"/>
        <end position="563"/>
    </location>
</feature>
<dbReference type="SUPFAM" id="SSF55856">
    <property type="entry name" value="Cytochrome b5-like heme/steroid binding domain"/>
    <property type="match status" value="1"/>
</dbReference>
<dbReference type="Pfam" id="PF00890">
    <property type="entry name" value="FAD_binding_2"/>
    <property type="match status" value="1"/>
</dbReference>
<dbReference type="Gene3D" id="3.90.700.10">
    <property type="entry name" value="Succinate dehydrogenase/fumarate reductase flavoprotein, catalytic domain"/>
    <property type="match status" value="1"/>
</dbReference>
<dbReference type="EMBL" id="CAXAMM010041743">
    <property type="protein sequence ID" value="CAK9101033.1"/>
    <property type="molecule type" value="Genomic_DNA"/>
</dbReference>
<keyword evidence="9" id="KW-1185">Reference proteome</keyword>
<dbReference type="InterPro" id="IPR050315">
    <property type="entry name" value="FAD-oxidoreductase_2"/>
</dbReference>
<keyword evidence="1" id="KW-0349">Heme</keyword>
<proteinExistence type="predicted"/>
<dbReference type="InterPro" id="IPR018506">
    <property type="entry name" value="Cyt_B5_heme-BS"/>
</dbReference>
<sequence length="646" mass="68228">MTRAIVVGGGLSGMSAAHTILQHGGNVILIDKSPFCGGNSTKATSGINAAGTSTQRALNIQDSPEVFFDDTKFSAAEGARDDLIHTLTFESGPAVEWLKEFGIDLSVIARLAAHSNPRTHRGKERFPGMAITYGLMEQYEEICAKKDGRATLINKAEVTDLIQNPDGEVVGVVFTKNGKTFKEYGPVVIATGGFGADFSDDSLLASIEKEWLKLEAWSTTSRASQQSGGTKIPAPELRSLPTTNGPHCTGDGIKLSLKAGAGTFDLHCVQIHPTGIVDPEEPDAKVKFLAAEALRGSGGVILDAEGNRFCDELGKRDYVTGRMWLQGKAPYRLCLNSKASDLISWHCEHYRGRGLMKKMTGKELAKEIGVPASKLEQTFNEYNKAAEKPGSDKWGKKFYEALPLDVNDNTWHVAVITPVIHYCMGGVAGNKDAEVIRDDGSAIPGLTVAGEALGGVHGTNRLGGSSLLDCVVYGRVAGRTAARYMLSKLGNSTSAAAGGSVAGINVQIKPDDKSVTVSWGDAPAAGAGASSSAAGLEDDGPAEVDPNSAFYEEGAPSGGAAKDTASAYTMDQVAEHKTADDCWVVLHGKVYNVTTFLDDHPGGKKAIMLYAGKDASAEFDMLHKPEIIDKYAADMQVGVVAGTAKL</sequence>
<organism evidence="8 9">
    <name type="scientific">Durusdinium trenchii</name>
    <dbReference type="NCBI Taxonomy" id="1381693"/>
    <lineage>
        <taxon>Eukaryota</taxon>
        <taxon>Sar</taxon>
        <taxon>Alveolata</taxon>
        <taxon>Dinophyceae</taxon>
        <taxon>Suessiales</taxon>
        <taxon>Symbiodiniaceae</taxon>
        <taxon>Durusdinium</taxon>
    </lineage>
</organism>
<dbReference type="InterPro" id="IPR027477">
    <property type="entry name" value="Succ_DH/fumarate_Rdtase_cat_sf"/>
</dbReference>
<dbReference type="InterPro" id="IPR001199">
    <property type="entry name" value="Cyt_B5-like_heme/steroid-bd"/>
</dbReference>
<evidence type="ECO:0000313" key="8">
    <source>
        <dbReference type="EMBL" id="CAK9101033.1"/>
    </source>
</evidence>
<dbReference type="InterPro" id="IPR036188">
    <property type="entry name" value="FAD/NAD-bd_sf"/>
</dbReference>
<evidence type="ECO:0000256" key="1">
    <source>
        <dbReference type="ARBA" id="ARBA00022617"/>
    </source>
</evidence>
<dbReference type="Proteomes" id="UP001642464">
    <property type="component" value="Unassembled WGS sequence"/>
</dbReference>
<feature type="domain" description="Cytochrome b5 heme-binding" evidence="7">
    <location>
        <begin position="565"/>
        <end position="641"/>
    </location>
</feature>
<evidence type="ECO:0000256" key="6">
    <source>
        <dbReference type="SAM" id="MobiDB-lite"/>
    </source>
</evidence>
<dbReference type="InterPro" id="IPR003953">
    <property type="entry name" value="FAD-dep_OxRdtase_2_FAD-bd"/>
</dbReference>
<reference evidence="8 9" key="1">
    <citation type="submission" date="2024-02" db="EMBL/GenBank/DDBJ databases">
        <authorList>
            <person name="Chen Y."/>
            <person name="Shah S."/>
            <person name="Dougan E. K."/>
            <person name="Thang M."/>
            <person name="Chan C."/>
        </authorList>
    </citation>
    <scope>NUCLEOTIDE SEQUENCE [LARGE SCALE GENOMIC DNA]</scope>
</reference>
<dbReference type="PANTHER" id="PTHR43400:SF1">
    <property type="entry name" value="FUMARATE REDUCTASE"/>
    <property type="match status" value="1"/>
</dbReference>
<dbReference type="Gene3D" id="3.50.50.60">
    <property type="entry name" value="FAD/NAD(P)-binding domain"/>
    <property type="match status" value="1"/>
</dbReference>
<gene>
    <name evidence="8" type="ORF">SCF082_LOCUS47251</name>
</gene>
<dbReference type="PROSITE" id="PS50255">
    <property type="entry name" value="CYTOCHROME_B5_2"/>
    <property type="match status" value="1"/>
</dbReference>
<keyword evidence="2" id="KW-0285">Flavoprotein</keyword>
<dbReference type="SMART" id="SM01117">
    <property type="entry name" value="Cyt-b5"/>
    <property type="match status" value="1"/>
</dbReference>
<name>A0ABP0RN22_9DINO</name>
<evidence type="ECO:0000256" key="2">
    <source>
        <dbReference type="ARBA" id="ARBA00022630"/>
    </source>
</evidence>
<dbReference type="SUPFAM" id="SSF56425">
    <property type="entry name" value="Succinate dehydrogenase/fumarate reductase flavoprotein, catalytic domain"/>
    <property type="match status" value="1"/>
</dbReference>